<dbReference type="Proteomes" id="UP000299102">
    <property type="component" value="Unassembled WGS sequence"/>
</dbReference>
<dbReference type="Gene3D" id="3.30.1490.20">
    <property type="entry name" value="ATP-grasp fold, A domain"/>
    <property type="match status" value="1"/>
</dbReference>
<dbReference type="OrthoDB" id="6123450at2759"/>
<evidence type="ECO:0000256" key="2">
    <source>
        <dbReference type="SAM" id="Phobius"/>
    </source>
</evidence>
<keyword evidence="6" id="KW-1185">Reference proteome</keyword>
<dbReference type="Gene3D" id="3.30.470.20">
    <property type="entry name" value="ATP-grasp fold, B domain"/>
    <property type="match status" value="1"/>
</dbReference>
<dbReference type="InterPro" id="IPR008279">
    <property type="entry name" value="PEP-util_enz_mobile_dom"/>
</dbReference>
<feature type="domain" description="Pyruvate phosphate dikinase AMP/ATP-binding" evidence="4">
    <location>
        <begin position="445"/>
        <end position="756"/>
    </location>
</feature>
<dbReference type="GO" id="GO:0005524">
    <property type="term" value="F:ATP binding"/>
    <property type="evidence" value="ECO:0007669"/>
    <property type="project" value="InterPro"/>
</dbReference>
<dbReference type="PANTHER" id="PTHR43615">
    <property type="entry name" value="PHOSPHOENOLPYRUVATE SYNTHASE-RELATED"/>
    <property type="match status" value="1"/>
</dbReference>
<protein>
    <submittedName>
        <fullName evidence="5">Uncharacterized phosphotransferase YvkC</fullName>
    </submittedName>
</protein>
<feature type="transmembrane region" description="Helical" evidence="2">
    <location>
        <begin position="6"/>
        <end position="24"/>
    </location>
</feature>
<dbReference type="PANTHER" id="PTHR43615:SF1">
    <property type="entry name" value="PPDK_N DOMAIN-CONTAINING PROTEIN"/>
    <property type="match status" value="1"/>
</dbReference>
<keyword evidence="2" id="KW-0812">Transmembrane</keyword>
<dbReference type="InterPro" id="IPR013815">
    <property type="entry name" value="ATP_grasp_subdomain_1"/>
</dbReference>
<evidence type="ECO:0000256" key="1">
    <source>
        <dbReference type="ARBA" id="ARBA00007837"/>
    </source>
</evidence>
<evidence type="ECO:0000313" key="5">
    <source>
        <dbReference type="EMBL" id="GBP77850.1"/>
    </source>
</evidence>
<evidence type="ECO:0000259" key="3">
    <source>
        <dbReference type="Pfam" id="PF00391"/>
    </source>
</evidence>
<comment type="similarity">
    <text evidence="1">Belongs to the PEP-utilizing enzyme family.</text>
</comment>
<dbReference type="InterPro" id="IPR036637">
    <property type="entry name" value="Phosphohistidine_dom_sf"/>
</dbReference>
<dbReference type="SUPFAM" id="SSF52009">
    <property type="entry name" value="Phosphohistidine domain"/>
    <property type="match status" value="1"/>
</dbReference>
<keyword evidence="5" id="KW-0808">Transferase</keyword>
<keyword evidence="2" id="KW-0472">Membrane</keyword>
<reference evidence="5 6" key="1">
    <citation type="journal article" date="2019" name="Commun. Biol.">
        <title>The bagworm genome reveals a unique fibroin gene that provides high tensile strength.</title>
        <authorList>
            <person name="Kono N."/>
            <person name="Nakamura H."/>
            <person name="Ohtoshi R."/>
            <person name="Tomita M."/>
            <person name="Numata K."/>
            <person name="Arakawa K."/>
        </authorList>
    </citation>
    <scope>NUCLEOTIDE SEQUENCE [LARGE SCALE GENOMIC DNA]</scope>
</reference>
<gene>
    <name evidence="5" type="primary">yvkC</name>
    <name evidence="5" type="ORF">EVAR_59956_1</name>
</gene>
<dbReference type="AlphaFoldDB" id="A0A4C1YRP8"/>
<dbReference type="Gene3D" id="3.50.30.10">
    <property type="entry name" value="Phosphohistidine domain"/>
    <property type="match status" value="1"/>
</dbReference>
<organism evidence="5 6">
    <name type="scientific">Eumeta variegata</name>
    <name type="common">Bagworm moth</name>
    <name type="synonym">Eumeta japonica</name>
    <dbReference type="NCBI Taxonomy" id="151549"/>
    <lineage>
        <taxon>Eukaryota</taxon>
        <taxon>Metazoa</taxon>
        <taxon>Ecdysozoa</taxon>
        <taxon>Arthropoda</taxon>
        <taxon>Hexapoda</taxon>
        <taxon>Insecta</taxon>
        <taxon>Pterygota</taxon>
        <taxon>Neoptera</taxon>
        <taxon>Endopterygota</taxon>
        <taxon>Lepidoptera</taxon>
        <taxon>Glossata</taxon>
        <taxon>Ditrysia</taxon>
        <taxon>Tineoidea</taxon>
        <taxon>Psychidae</taxon>
        <taxon>Oiketicinae</taxon>
        <taxon>Eumeta</taxon>
    </lineage>
</organism>
<dbReference type="Pfam" id="PF00391">
    <property type="entry name" value="PEP-utilizers"/>
    <property type="match status" value="1"/>
</dbReference>
<sequence length="1261" mass="139711">MDVFDLLLNAGLVTMALAVYLVFVRGQFPKKRGHYTLPGWNYPFKLVCARYAVRRWKKRRSRVGARAVIDAAPRKHAAGGWESVTVRASAPDGTALCVVLRRLAGRLPLAEVHLRIQLSDGTSYESPNATVRTCRRSQEQSPRSIGVWTSEGWSAGGLKLELLDELRMRVIYNGMLARSGPSLSDREVVRHVRINLIWCAASHAVRHPDDWNDELAARAIATETWSNGNWIGMIDRWGDDACWQWGSVQGRLQEYDPAGQVEKSARVRARGVRENYWSPHGYQGLYRTISILCTARDGTAIYLYAVSYKDCLTQAISGCVRFSNGRIETISSTDLNMIDLCEQRDGIPSNYTINVSAGGRHFKLVLKIGSGGKATTQYYEYVYRMLLGNINGDSAGGLLELGYEAREGTEPVLKPAPKLRWLSEDAAGEIGYCIPFEATAAACPQLVGGKCASLALLSRAQHTGYKVPPGFCVTVKAFKRHLEDNPQLGKVIKQYSLLTRNMSSRILKKNVTSDLKNDVLKHLQLLRKKVVDQKLSTPEEMRFAVRSSAVGEDGEILSAAGQNETILGCSTDDDVLLALQKCWGSMFAFTSANYRRLNGQACECGAGVAIQALVRPRAAGVMFTRHPDAGDPSRILITANYGLGESVVSGTVEPDTFIVSRDLTGELSVSSVQVGSKTKLVMPGNHGDVEVVDVPEEERKSTCLFNEEVLRLARLAVVQEELWGAPRDIEWAISNKDVYLLQARPITSLERWTEEELLHEMDWAVMSEEDMVTFANAGEVMPKPLTVLSQDIVITPLARGMNSLFGKNVNEFESTIAITHHRCVINMFNALLWSKSYAKDSMRCVREINLDDDPADLLPNLEETLKRVETLCRNHAYTSTGSSSSQVIAMIILLEGAKDFSVEQCQELGRLLASGDAVSAEVPNALAALGRELEGSGRLHEFREQPPEKAMQWLRTNLPHVHLDVITFLDKHGYRAVMEFDLSTKPWILEPQRLMEVLQTMTVRPEERSVEKNDSLIISSLVTPKKASTKKILRWIIPLCGRMVANRESTKASLILGVHKIRLALKRLSDKMVEQWLLPDPDLVFFFRLHELQTYIQDRNPALLRKAVQRRQYYTKWAQLQFPEIAEGWPEPIPRDAPALTAAGARVQATPVCAGDVVARACVVNDLSEIGALQQGDVLITHCTDIGWSPYFPLLAGIVTELGGLISHGAVIAREYGLPCIVGAVGATTTFRTGDLIRLSGSSGVIEKVEMTTDALGENKQ</sequence>
<keyword evidence="2" id="KW-1133">Transmembrane helix</keyword>
<dbReference type="Pfam" id="PF01326">
    <property type="entry name" value="PPDK_N"/>
    <property type="match status" value="1"/>
</dbReference>
<dbReference type="SUPFAM" id="SSF56059">
    <property type="entry name" value="Glutathione synthetase ATP-binding domain-like"/>
    <property type="match status" value="1"/>
</dbReference>
<dbReference type="InterPro" id="IPR051549">
    <property type="entry name" value="PEP_Utilizing_Enz"/>
</dbReference>
<comment type="caution">
    <text evidence="5">The sequence shown here is derived from an EMBL/GenBank/DDBJ whole genome shotgun (WGS) entry which is preliminary data.</text>
</comment>
<dbReference type="EMBL" id="BGZK01001349">
    <property type="protein sequence ID" value="GBP77850.1"/>
    <property type="molecule type" value="Genomic_DNA"/>
</dbReference>
<dbReference type="STRING" id="151549.A0A4C1YRP8"/>
<evidence type="ECO:0000313" key="6">
    <source>
        <dbReference type="Proteomes" id="UP000299102"/>
    </source>
</evidence>
<accession>A0A4C1YRP8</accession>
<name>A0A4C1YRP8_EUMVA</name>
<proteinExistence type="inferred from homology"/>
<dbReference type="GO" id="GO:0016301">
    <property type="term" value="F:kinase activity"/>
    <property type="evidence" value="ECO:0007669"/>
    <property type="project" value="InterPro"/>
</dbReference>
<evidence type="ECO:0000259" key="4">
    <source>
        <dbReference type="Pfam" id="PF01326"/>
    </source>
</evidence>
<feature type="domain" description="PEP-utilising enzyme mobile" evidence="3">
    <location>
        <begin position="1174"/>
        <end position="1244"/>
    </location>
</feature>
<dbReference type="InterPro" id="IPR002192">
    <property type="entry name" value="PPDK_AMP/ATP-bd"/>
</dbReference>